<feature type="domain" description="Peptidase M16 C-terminal" evidence="3">
    <location>
        <begin position="195"/>
        <end position="377"/>
    </location>
</feature>
<proteinExistence type="inferred from homology"/>
<evidence type="ECO:0000259" key="3">
    <source>
        <dbReference type="Pfam" id="PF05193"/>
    </source>
</evidence>
<dbReference type="RefSeq" id="WP_121688271.1">
    <property type="nucleotide sequence ID" value="NZ_RCUY01000005.1"/>
</dbReference>
<evidence type="ECO:0000313" key="5">
    <source>
        <dbReference type="Proteomes" id="UP000269438"/>
    </source>
</evidence>
<comment type="caution">
    <text evidence="4">The sequence shown here is derived from an EMBL/GenBank/DDBJ whole genome shotgun (WGS) entry which is preliminary data.</text>
</comment>
<accession>A0A3L7AV03</accession>
<dbReference type="PANTHER" id="PTHR11851">
    <property type="entry name" value="METALLOPROTEASE"/>
    <property type="match status" value="1"/>
</dbReference>
<evidence type="ECO:0000313" key="4">
    <source>
        <dbReference type="EMBL" id="RLP83142.1"/>
    </source>
</evidence>
<name>A0A3L7AV03_9MICO</name>
<dbReference type="InterPro" id="IPR011765">
    <property type="entry name" value="Pept_M16_N"/>
</dbReference>
<protein>
    <submittedName>
        <fullName evidence="4">Insulinase family protein</fullName>
    </submittedName>
</protein>
<dbReference type="PANTHER" id="PTHR11851:SF49">
    <property type="entry name" value="MITOCHONDRIAL-PROCESSING PEPTIDASE SUBUNIT ALPHA"/>
    <property type="match status" value="1"/>
</dbReference>
<dbReference type="InterPro" id="IPR007863">
    <property type="entry name" value="Peptidase_M16_C"/>
</dbReference>
<dbReference type="OrthoDB" id="9811314at2"/>
<dbReference type="GO" id="GO:0046872">
    <property type="term" value="F:metal ion binding"/>
    <property type="evidence" value="ECO:0007669"/>
    <property type="project" value="InterPro"/>
</dbReference>
<dbReference type="EMBL" id="RCUY01000005">
    <property type="protein sequence ID" value="RLP83142.1"/>
    <property type="molecule type" value="Genomic_DNA"/>
</dbReference>
<dbReference type="InterPro" id="IPR011249">
    <property type="entry name" value="Metalloenz_LuxS/M16"/>
</dbReference>
<dbReference type="SUPFAM" id="SSF63411">
    <property type="entry name" value="LuxS/MPP-like metallohydrolase"/>
    <property type="match status" value="2"/>
</dbReference>
<evidence type="ECO:0000256" key="1">
    <source>
        <dbReference type="ARBA" id="ARBA00007261"/>
    </source>
</evidence>
<dbReference type="InterPro" id="IPR050361">
    <property type="entry name" value="MPP/UQCRC_Complex"/>
</dbReference>
<organism evidence="4 5">
    <name type="scientific">Mycetocola lacteus</name>
    <dbReference type="NCBI Taxonomy" id="76637"/>
    <lineage>
        <taxon>Bacteria</taxon>
        <taxon>Bacillati</taxon>
        <taxon>Actinomycetota</taxon>
        <taxon>Actinomycetes</taxon>
        <taxon>Micrococcales</taxon>
        <taxon>Microbacteriaceae</taxon>
        <taxon>Mycetocola</taxon>
    </lineage>
</organism>
<dbReference type="Pfam" id="PF00675">
    <property type="entry name" value="Peptidase_M16"/>
    <property type="match status" value="1"/>
</dbReference>
<comment type="similarity">
    <text evidence="1">Belongs to the peptidase M16 family.</text>
</comment>
<feature type="domain" description="Peptidase M16 N-terminal" evidence="2">
    <location>
        <begin position="34"/>
        <end position="188"/>
    </location>
</feature>
<dbReference type="AlphaFoldDB" id="A0A3L7AV03"/>
<keyword evidence="5" id="KW-1185">Reference proteome</keyword>
<sequence>MIPPRAFPLTEPSIDFETAAGSRIRRTVLPTGLRILSEEMPAAQSATIGFWVGVGSRDELATESAVGASGFGSTHFLEHLLFKGTPSRSALDIAIAFDAVGGEHNALTAKEYTCYYAKVRDQDLGMATSVLADMIAASLIDPEEFERERQVIIEELAMREDDPGTAVWELLFEAVLGEHPLARPIGGTAETIEACTREAVMEHYARNYRAADVVISVAGAVRHDELVADVVAALTEAGWDPTIQADPVPRRPLVPVNTLPARSLVVENRPIEQVHLLLGCTGIAMRDERWPVMSILNSILGGGMSSRLFQEIREKRGLAYSVYSFSSAFSDTGVFGLGAACTPARAREVTDLMYAELITMATDGVTEEEMSRALGQLSGASALSLEDSDSRMSRLGRADLILGEFQELDTILEMLAAVTAEDVRALARELADRRFTVAAVGAIDESVFDGFGESLEGKRS</sequence>
<dbReference type="Pfam" id="PF05193">
    <property type="entry name" value="Peptidase_M16_C"/>
    <property type="match status" value="1"/>
</dbReference>
<gene>
    <name evidence="4" type="ORF">D9V34_07885</name>
</gene>
<evidence type="ECO:0000259" key="2">
    <source>
        <dbReference type="Pfam" id="PF00675"/>
    </source>
</evidence>
<dbReference type="Proteomes" id="UP000269438">
    <property type="component" value="Unassembled WGS sequence"/>
</dbReference>
<reference evidence="4 5" key="1">
    <citation type="submission" date="2018-10" db="EMBL/GenBank/DDBJ databases">
        <authorList>
            <person name="Li J."/>
        </authorList>
    </citation>
    <scope>NUCLEOTIDE SEQUENCE [LARGE SCALE GENOMIC DNA]</scope>
    <source>
        <strain evidence="4 5">JCM 11654</strain>
    </source>
</reference>
<dbReference type="Gene3D" id="3.30.830.10">
    <property type="entry name" value="Metalloenzyme, LuxS/M16 peptidase-like"/>
    <property type="match status" value="2"/>
</dbReference>